<evidence type="ECO:0000259" key="1">
    <source>
        <dbReference type="Pfam" id="PF06742"/>
    </source>
</evidence>
<dbReference type="RefSeq" id="WP_354548104.1">
    <property type="nucleotide sequence ID" value="NZ_JBEPSM010000001.1"/>
</dbReference>
<dbReference type="Gene3D" id="2.60.120.600">
    <property type="entry name" value="Domain of unknown function DUF1214, C-terminal domain"/>
    <property type="match status" value="1"/>
</dbReference>
<dbReference type="Proteomes" id="UP001549321">
    <property type="component" value="Unassembled WGS sequence"/>
</dbReference>
<feature type="domain" description="DUF1214" evidence="1">
    <location>
        <begin position="72"/>
        <end position="169"/>
    </location>
</feature>
<dbReference type="PIRSF" id="PIRSF009471">
    <property type="entry name" value="UCP009471"/>
    <property type="match status" value="1"/>
</dbReference>
<dbReference type="InterPro" id="IPR010621">
    <property type="entry name" value="DUF1214"/>
</dbReference>
<dbReference type="InterPro" id="IPR037049">
    <property type="entry name" value="DUF1214_C_sf"/>
</dbReference>
<dbReference type="SUPFAM" id="SSF160935">
    <property type="entry name" value="VPA0735-like"/>
    <property type="match status" value="1"/>
</dbReference>
<dbReference type="Pfam" id="PF06742">
    <property type="entry name" value="DUF1214"/>
    <property type="match status" value="1"/>
</dbReference>
<dbReference type="InterPro" id="IPR012038">
    <property type="entry name" value="UCP009471"/>
</dbReference>
<dbReference type="PANTHER" id="PTHR36509:SF2">
    <property type="entry name" value="BLL3101 PROTEIN"/>
    <property type="match status" value="1"/>
</dbReference>
<organism evidence="2 3">
    <name type="scientific">Kaistia defluvii</name>
    <dbReference type="NCBI Taxonomy" id="410841"/>
    <lineage>
        <taxon>Bacteria</taxon>
        <taxon>Pseudomonadati</taxon>
        <taxon>Pseudomonadota</taxon>
        <taxon>Alphaproteobacteria</taxon>
        <taxon>Hyphomicrobiales</taxon>
        <taxon>Kaistiaceae</taxon>
        <taxon>Kaistia</taxon>
    </lineage>
</organism>
<evidence type="ECO:0000313" key="2">
    <source>
        <dbReference type="EMBL" id="MET4632318.1"/>
    </source>
</evidence>
<dbReference type="PANTHER" id="PTHR36509">
    <property type="entry name" value="BLL3101 PROTEIN"/>
    <property type="match status" value="1"/>
</dbReference>
<comment type="caution">
    <text evidence="2">The sequence shown here is derived from an EMBL/GenBank/DDBJ whole genome shotgun (WGS) entry which is preliminary data.</text>
</comment>
<name>A0ABV2QTU8_9HYPH</name>
<proteinExistence type="predicted"/>
<keyword evidence="3" id="KW-1185">Reference proteome</keyword>
<accession>A0ABV2QTU8</accession>
<gene>
    <name evidence="2" type="ORF">ABIE08_000231</name>
</gene>
<reference evidence="2 3" key="1">
    <citation type="submission" date="2024-06" db="EMBL/GenBank/DDBJ databases">
        <title>Sorghum-associated microbial communities from plants grown in Nebraska, USA.</title>
        <authorList>
            <person name="Schachtman D."/>
        </authorList>
    </citation>
    <scope>NUCLEOTIDE SEQUENCE [LARGE SCALE GENOMIC DNA]</scope>
    <source>
        <strain evidence="2 3">3207</strain>
    </source>
</reference>
<evidence type="ECO:0000313" key="3">
    <source>
        <dbReference type="Proteomes" id="UP001549321"/>
    </source>
</evidence>
<sequence>MRLLINIAIAIAVALIVGFGSAALVLDRERLFGAVTRGAWTAWPDTGSPDADPYTEAMLARTGEVPLGAGEGLAFSADADSAGGRLRGECSYRVTGQTPPARLWTLTVYDADGHLMDNPANRTAFHSREVLRHEDGSFTVAVSRSAQPGNWLPVTTPDAIRLILRLYDTPLAGGSRIGAVVMPAIEKVGCP</sequence>
<protein>
    <recommendedName>
        <fullName evidence="1">DUF1214 domain-containing protein</fullName>
    </recommendedName>
</protein>
<dbReference type="EMBL" id="JBEPSM010000001">
    <property type="protein sequence ID" value="MET4632318.1"/>
    <property type="molecule type" value="Genomic_DNA"/>
</dbReference>